<dbReference type="AlphaFoldDB" id="A0A0G4MVA3"/>
<feature type="non-terminal residue" evidence="2">
    <location>
        <position position="1"/>
    </location>
</feature>
<dbReference type="EMBL" id="CVQH01000558">
    <property type="protein sequence ID" value="CRJ87137.1"/>
    <property type="molecule type" value="Genomic_DNA"/>
</dbReference>
<reference evidence="3 4" key="1">
    <citation type="submission" date="2015-05" db="EMBL/GenBank/DDBJ databases">
        <authorList>
            <person name="Fogelqvist Johan"/>
        </authorList>
    </citation>
    <scope>NUCLEOTIDE SEQUENCE [LARGE SCALE GENOMIC DNA]</scope>
    <source>
        <strain evidence="1">VL1</strain>
        <strain evidence="2">VL2</strain>
    </source>
</reference>
<protein>
    <submittedName>
        <fullName evidence="2">Uncharacterized protein</fullName>
    </submittedName>
</protein>
<evidence type="ECO:0000313" key="3">
    <source>
        <dbReference type="Proteomes" id="UP000044602"/>
    </source>
</evidence>
<dbReference type="Proteomes" id="UP000044602">
    <property type="component" value="Unassembled WGS sequence"/>
</dbReference>
<evidence type="ECO:0000313" key="2">
    <source>
        <dbReference type="EMBL" id="CRK38137.1"/>
    </source>
</evidence>
<organism evidence="2 4">
    <name type="scientific">Verticillium longisporum</name>
    <name type="common">Verticillium dahliae var. longisporum</name>
    <dbReference type="NCBI Taxonomy" id="100787"/>
    <lineage>
        <taxon>Eukaryota</taxon>
        <taxon>Fungi</taxon>
        <taxon>Dikarya</taxon>
        <taxon>Ascomycota</taxon>
        <taxon>Pezizomycotina</taxon>
        <taxon>Sordariomycetes</taxon>
        <taxon>Hypocreomycetidae</taxon>
        <taxon>Glomerellales</taxon>
        <taxon>Plectosphaerellaceae</taxon>
        <taxon>Verticillium</taxon>
    </lineage>
</organism>
<evidence type="ECO:0000313" key="4">
    <source>
        <dbReference type="Proteomes" id="UP000045706"/>
    </source>
</evidence>
<keyword evidence="3" id="KW-1185">Reference proteome</keyword>
<name>A0A0G4MVA3_VERLO</name>
<dbReference type="EMBL" id="CVQI01031112">
    <property type="protein sequence ID" value="CRK38137.1"/>
    <property type="molecule type" value="Genomic_DNA"/>
</dbReference>
<evidence type="ECO:0000313" key="1">
    <source>
        <dbReference type="EMBL" id="CRJ87137.1"/>
    </source>
</evidence>
<accession>A0A0G4MVA3</accession>
<dbReference type="Proteomes" id="UP000045706">
    <property type="component" value="Unassembled WGS sequence"/>
</dbReference>
<proteinExistence type="predicted"/>
<sequence>TTCLSLGSTHSYYTASHPLHHGPSSPNDDQSSFFRTVRRAGLGHILVRLIVPGSMPRAQGSISGDFNAIIAHCAPRHFRGSMGPGQTPIERTHTHCSLVPAASVQDDWAAQAGTRAGPLALSGQQTHAGLVVKRPGLVPDLGGTGQRPFGCLASHSTAPFRSPCRQCGPVLPRHRKPQTRVIDAWRPIFVMMRIDTEAPSRFLGSYLGLFMALTWGLRRATCRSGLSEAAEQVFFMTTVHADASWVDGRLVHNPSREFAVTEAIPLCRADAVSNAEDMMQFQHENSGLYHSHGL</sequence>
<gene>
    <name evidence="1" type="ORF">BN1708_009213</name>
    <name evidence="2" type="ORF">BN1723_004376</name>
</gene>